<evidence type="ECO:0000313" key="2">
    <source>
        <dbReference type="Proteomes" id="UP000641646"/>
    </source>
</evidence>
<gene>
    <name evidence="1" type="ORF">H6G03_27740</name>
</gene>
<reference evidence="1" key="2">
    <citation type="submission" date="2020-08" db="EMBL/GenBank/DDBJ databases">
        <authorList>
            <person name="Chen M."/>
            <person name="Teng W."/>
            <person name="Zhao L."/>
            <person name="Hu C."/>
            <person name="Zhou Y."/>
            <person name="Han B."/>
            <person name="Song L."/>
            <person name="Shu W."/>
        </authorList>
    </citation>
    <scope>NUCLEOTIDE SEQUENCE</scope>
    <source>
        <strain evidence="1">FACHB-1375</strain>
    </source>
</reference>
<proteinExistence type="predicted"/>
<organism evidence="1 2">
    <name type="scientific">Aerosakkonema funiforme FACHB-1375</name>
    <dbReference type="NCBI Taxonomy" id="2949571"/>
    <lineage>
        <taxon>Bacteria</taxon>
        <taxon>Bacillati</taxon>
        <taxon>Cyanobacteriota</taxon>
        <taxon>Cyanophyceae</taxon>
        <taxon>Oscillatoriophycideae</taxon>
        <taxon>Aerosakkonematales</taxon>
        <taxon>Aerosakkonemataceae</taxon>
        <taxon>Aerosakkonema</taxon>
    </lineage>
</organism>
<dbReference type="Proteomes" id="UP000641646">
    <property type="component" value="Unassembled WGS sequence"/>
</dbReference>
<reference evidence="1" key="1">
    <citation type="journal article" date="2015" name="ISME J.">
        <title>Draft Genome Sequence of Streptomyces incarnatus NRRL8089, which Produces the Nucleoside Antibiotic Sinefungin.</title>
        <authorList>
            <person name="Oshima K."/>
            <person name="Hattori M."/>
            <person name="Shimizu H."/>
            <person name="Fukuda K."/>
            <person name="Nemoto M."/>
            <person name="Inagaki K."/>
            <person name="Tamura T."/>
        </authorList>
    </citation>
    <scope>NUCLEOTIDE SEQUENCE</scope>
    <source>
        <strain evidence="1">FACHB-1375</strain>
    </source>
</reference>
<evidence type="ECO:0000313" key="1">
    <source>
        <dbReference type="EMBL" id="MBD2184820.1"/>
    </source>
</evidence>
<name>A0A926ZJA7_9CYAN</name>
<protein>
    <submittedName>
        <fullName evidence="1">Uncharacterized protein</fullName>
    </submittedName>
</protein>
<dbReference type="EMBL" id="JACJPW010000095">
    <property type="protein sequence ID" value="MBD2184820.1"/>
    <property type="molecule type" value="Genomic_DNA"/>
</dbReference>
<keyword evidence="2" id="KW-1185">Reference proteome</keyword>
<sequence length="74" mass="8274">MPTITSPVQHWGSLLSTHYEGFWIFVNQQKDGCSRTIVLPHRLRCSSPIGQCWQSKAQAIANAQQFIDGGRCDA</sequence>
<dbReference type="RefSeq" id="WP_190471966.1">
    <property type="nucleotide sequence ID" value="NZ_JACJPW010000095.1"/>
</dbReference>
<comment type="caution">
    <text evidence="1">The sequence shown here is derived from an EMBL/GenBank/DDBJ whole genome shotgun (WGS) entry which is preliminary data.</text>
</comment>
<accession>A0A926ZJA7</accession>
<dbReference type="AlphaFoldDB" id="A0A926ZJA7"/>